<sequence>MLSEFEEKQYEQHLNNELLQGSNLIFPPGQHLENVLGFDAALFTRNKNFWRHFLGSYPWYRRFFRFYLNGMHFPKDAFDLEYAFNNDFPQFKFNAFIQHKRPEKMIKNTAAEWGSWNQEYYRYRVLDHQQSTLENLEASVGNQGVVTYASPAFHTNQEFWGVHKSQSFIQNSNFCQPSKLKGHRAYTYISPGTNGIAHSKPEEVESKHLINELVRLSQSETKHNLKNSEFVLNSCKIIERALEPQEKYRDLYNKIVGDLDFHQQKAPKLLRNLYRLSAFKFVTGTSLYFGVGDKSFDKKIQPPR</sequence>
<keyword evidence="2" id="KW-1185">Reference proteome</keyword>
<comment type="caution">
    <text evidence="1">The sequence shown here is derived from an EMBL/GenBank/DDBJ whole genome shotgun (WGS) entry which is preliminary data.</text>
</comment>
<name>A0ABS8GC14_9ALTE</name>
<accession>A0ABS8GC14</accession>
<evidence type="ECO:0000313" key="2">
    <source>
        <dbReference type="Proteomes" id="UP001520878"/>
    </source>
</evidence>
<proteinExistence type="predicted"/>
<gene>
    <name evidence="1" type="ORF">LJ739_13975</name>
</gene>
<evidence type="ECO:0000313" key="1">
    <source>
        <dbReference type="EMBL" id="MCC2617355.1"/>
    </source>
</evidence>
<protein>
    <submittedName>
        <fullName evidence="1">Uncharacterized protein</fullName>
    </submittedName>
</protein>
<dbReference type="Proteomes" id="UP001520878">
    <property type="component" value="Unassembled WGS sequence"/>
</dbReference>
<reference evidence="1 2" key="1">
    <citation type="submission" date="2021-10" db="EMBL/GenBank/DDBJ databases">
        <title>Draft genome of Aestuariibacter halophilus JC2043.</title>
        <authorList>
            <person name="Emsley S.A."/>
            <person name="Pfannmuller K.M."/>
            <person name="Ushijima B."/>
            <person name="Saw J.H."/>
            <person name="Videau P."/>
        </authorList>
    </citation>
    <scope>NUCLEOTIDE SEQUENCE [LARGE SCALE GENOMIC DNA]</scope>
    <source>
        <strain evidence="1 2">JC2043</strain>
    </source>
</reference>
<dbReference type="RefSeq" id="WP_229161420.1">
    <property type="nucleotide sequence ID" value="NZ_JAJEWP010000004.1"/>
</dbReference>
<organism evidence="1 2">
    <name type="scientific">Fluctibacter halophilus</name>
    <dbReference type="NCBI Taxonomy" id="226011"/>
    <lineage>
        <taxon>Bacteria</taxon>
        <taxon>Pseudomonadati</taxon>
        <taxon>Pseudomonadota</taxon>
        <taxon>Gammaproteobacteria</taxon>
        <taxon>Alteromonadales</taxon>
        <taxon>Alteromonadaceae</taxon>
        <taxon>Fluctibacter</taxon>
    </lineage>
</organism>
<dbReference type="EMBL" id="JAJEWP010000004">
    <property type="protein sequence ID" value="MCC2617355.1"/>
    <property type="molecule type" value="Genomic_DNA"/>
</dbReference>